<accession>A0A9X2FA92</accession>
<comment type="cofactor">
    <cofactor evidence="1">
        <name>Fe(2+)</name>
        <dbReference type="ChEBI" id="CHEBI:29033"/>
    </cofactor>
</comment>
<keyword evidence="6" id="KW-1185">Reference proteome</keyword>
<dbReference type="InterPro" id="IPR003819">
    <property type="entry name" value="TauD/TfdA-like"/>
</dbReference>
<evidence type="ECO:0000259" key="4">
    <source>
        <dbReference type="Pfam" id="PF02668"/>
    </source>
</evidence>
<dbReference type="PANTHER" id="PTHR10696:SF56">
    <property type="entry name" value="TAUD_TFDA-LIKE DOMAIN-CONTAINING PROTEIN"/>
    <property type="match status" value="1"/>
</dbReference>
<dbReference type="Pfam" id="PF02668">
    <property type="entry name" value="TauD"/>
    <property type="match status" value="1"/>
</dbReference>
<sequence length="340" mass="38416">MSNSTLRPIEIDAAWKGDELLDRPEWDYRFTSEEIDELLTAARQMQIREDTTEVVPDRIGLPRLAPRLEQIQELLEQGAGAVRITGFPGEDVSLDCARCAFWAVSRHIGTPVSQSANGEKIFSVRDAGFASDDKRARGPNTRKPLSFHTDRCDVIGFHCYRQAQSGGENQLVSSVAIYNHLLNQRPDLVEVLMQPYWYQRHNVDTGNAMAFCEQPIFSIHEGYFAASLMRVLIDRAYASGETPEMTPLQREALDTIQQVAESPEFHCTFRQEPGEMLFLNNFVTLHRRTAFTDYSEPDRKRHLLRIWLSVPNSRPLDPRFAANYGATAAGAIRGGMKPAS</sequence>
<keyword evidence="2" id="KW-0560">Oxidoreductase</keyword>
<dbReference type="EMBL" id="JAMXLR010000043">
    <property type="protein sequence ID" value="MCO6044829.1"/>
    <property type="molecule type" value="Genomic_DNA"/>
</dbReference>
<dbReference type="RefSeq" id="WP_252852943.1">
    <property type="nucleotide sequence ID" value="NZ_JAMXLR010000043.1"/>
</dbReference>
<dbReference type="InterPro" id="IPR042098">
    <property type="entry name" value="TauD-like_sf"/>
</dbReference>
<dbReference type="Gene3D" id="3.60.130.10">
    <property type="entry name" value="Clavaminate synthase-like"/>
    <property type="match status" value="1"/>
</dbReference>
<evidence type="ECO:0000256" key="3">
    <source>
        <dbReference type="ARBA" id="ARBA00023194"/>
    </source>
</evidence>
<organism evidence="5 6">
    <name type="scientific">Aeoliella straminimaris</name>
    <dbReference type="NCBI Taxonomy" id="2954799"/>
    <lineage>
        <taxon>Bacteria</taxon>
        <taxon>Pseudomonadati</taxon>
        <taxon>Planctomycetota</taxon>
        <taxon>Planctomycetia</taxon>
        <taxon>Pirellulales</taxon>
        <taxon>Lacipirellulaceae</taxon>
        <taxon>Aeoliella</taxon>
    </lineage>
</organism>
<evidence type="ECO:0000256" key="1">
    <source>
        <dbReference type="ARBA" id="ARBA00001954"/>
    </source>
</evidence>
<dbReference type="GO" id="GO:0016706">
    <property type="term" value="F:2-oxoglutarate-dependent dioxygenase activity"/>
    <property type="evidence" value="ECO:0007669"/>
    <property type="project" value="UniProtKB-ARBA"/>
</dbReference>
<evidence type="ECO:0000313" key="5">
    <source>
        <dbReference type="EMBL" id="MCO6044829.1"/>
    </source>
</evidence>
<feature type="domain" description="TauD/TfdA-like" evidence="4">
    <location>
        <begin position="65"/>
        <end position="307"/>
    </location>
</feature>
<protein>
    <submittedName>
        <fullName evidence="5">TauD/TfdA family dioxygenase</fullName>
    </submittedName>
</protein>
<keyword evidence="3" id="KW-0045">Antibiotic biosynthesis</keyword>
<proteinExistence type="predicted"/>
<evidence type="ECO:0000313" key="6">
    <source>
        <dbReference type="Proteomes" id="UP001155241"/>
    </source>
</evidence>
<dbReference type="GO" id="GO:0017000">
    <property type="term" value="P:antibiotic biosynthetic process"/>
    <property type="evidence" value="ECO:0007669"/>
    <property type="project" value="UniProtKB-KW"/>
</dbReference>
<dbReference type="InterPro" id="IPR050411">
    <property type="entry name" value="AlphaKG_dependent_hydroxylases"/>
</dbReference>
<dbReference type="PANTHER" id="PTHR10696">
    <property type="entry name" value="GAMMA-BUTYROBETAINE HYDROXYLASE-RELATED"/>
    <property type="match status" value="1"/>
</dbReference>
<dbReference type="AlphaFoldDB" id="A0A9X2FA92"/>
<evidence type="ECO:0000256" key="2">
    <source>
        <dbReference type="ARBA" id="ARBA00023002"/>
    </source>
</evidence>
<gene>
    <name evidence="5" type="ORF">NG895_13030</name>
</gene>
<comment type="caution">
    <text evidence="5">The sequence shown here is derived from an EMBL/GenBank/DDBJ whole genome shotgun (WGS) entry which is preliminary data.</text>
</comment>
<dbReference type="SUPFAM" id="SSF51197">
    <property type="entry name" value="Clavaminate synthase-like"/>
    <property type="match status" value="1"/>
</dbReference>
<dbReference type="Proteomes" id="UP001155241">
    <property type="component" value="Unassembled WGS sequence"/>
</dbReference>
<name>A0A9X2FA92_9BACT</name>
<keyword evidence="5" id="KW-0223">Dioxygenase</keyword>
<reference evidence="5" key="1">
    <citation type="submission" date="2022-06" db="EMBL/GenBank/DDBJ databases">
        <title>Aeoliella straminimaris, a novel planctomycete from sediments.</title>
        <authorList>
            <person name="Vitorino I.R."/>
            <person name="Lage O.M."/>
        </authorList>
    </citation>
    <scope>NUCLEOTIDE SEQUENCE</scope>
    <source>
        <strain evidence="5">ICT_H6.2</strain>
    </source>
</reference>